<dbReference type="EMBL" id="QZFU01000029">
    <property type="protein sequence ID" value="RJO72115.1"/>
    <property type="molecule type" value="Genomic_DNA"/>
</dbReference>
<accession>A0A3A4K511</accession>
<organism evidence="1 2">
    <name type="scientific">Nocardia panacis</name>
    <dbReference type="NCBI Taxonomy" id="2340916"/>
    <lineage>
        <taxon>Bacteria</taxon>
        <taxon>Bacillati</taxon>
        <taxon>Actinomycetota</taxon>
        <taxon>Actinomycetes</taxon>
        <taxon>Mycobacteriales</taxon>
        <taxon>Nocardiaceae</taxon>
        <taxon>Nocardia</taxon>
    </lineage>
</organism>
<comment type="caution">
    <text evidence="1">The sequence shown here is derived from an EMBL/GenBank/DDBJ whole genome shotgun (WGS) entry which is preliminary data.</text>
</comment>
<evidence type="ECO:0000313" key="2">
    <source>
        <dbReference type="Proteomes" id="UP000266677"/>
    </source>
</evidence>
<gene>
    <name evidence="1" type="ORF">D5S18_23345</name>
</gene>
<keyword evidence="2" id="KW-1185">Reference proteome</keyword>
<proteinExistence type="predicted"/>
<name>A0A3A4K511_9NOCA</name>
<protein>
    <submittedName>
        <fullName evidence="1">Uncharacterized protein</fullName>
    </submittedName>
</protein>
<sequence>MLRIRTRLKVLTRMRFRLRPRSELSGRTCPARNALLRFGTALRRRTPARIGLRPLRTGLIPGILPTRLTPRTLLYLSPWCGRGFALVVAPASPPLALLLRPRAIGAFGLGGAILETALARLVGDEIVVRQVLDGGLVTDLRDLALGKPRRQHRQAVIPAAHDCTSLRLGRAGIVARALTRPPNLLDLILDSGQFTRPQSRIVGQAGRAHPTWGRFGQSASHRCECVDATTSRGGVFARSGRDR</sequence>
<dbReference type="Proteomes" id="UP000266677">
    <property type="component" value="Unassembled WGS sequence"/>
</dbReference>
<evidence type="ECO:0000313" key="1">
    <source>
        <dbReference type="EMBL" id="RJO72115.1"/>
    </source>
</evidence>
<reference evidence="1 2" key="1">
    <citation type="submission" date="2018-09" db="EMBL/GenBank/DDBJ databases">
        <title>YIM PH21274 draft genome.</title>
        <authorList>
            <person name="Miao C."/>
        </authorList>
    </citation>
    <scope>NUCLEOTIDE SEQUENCE [LARGE SCALE GENOMIC DNA]</scope>
    <source>
        <strain evidence="1 2">YIM PH 21724</strain>
    </source>
</reference>
<dbReference type="AlphaFoldDB" id="A0A3A4K511"/>